<keyword evidence="2" id="KW-0812">Transmembrane</keyword>
<reference evidence="3 4" key="1">
    <citation type="submission" date="2017-11" db="EMBL/GenBank/DDBJ databases">
        <title>Complete genome sequence of Streptomyces lavendulae subsp. lavendulae CCM 3239 (formerly 'Streptomyces aureofaciens CCM 3239'), the producer of the angucycline-type antibiotic auricin.</title>
        <authorList>
            <person name="Busche T."/>
            <person name="Novakova R."/>
            <person name="Al'Dilaimi A."/>
            <person name="Homerova D."/>
            <person name="Feckova L."/>
            <person name="Rezuchova B."/>
            <person name="Mingyar E."/>
            <person name="Csolleiova D."/>
            <person name="Bekeova C."/>
            <person name="Winkler A."/>
            <person name="Sevcikova B."/>
            <person name="Kalinowski J."/>
            <person name="Kormanec J."/>
            <person name="Ruckert C."/>
        </authorList>
    </citation>
    <scope>NUCLEOTIDE SEQUENCE [LARGE SCALE GENOMIC DNA]</scope>
    <source>
        <strain evidence="3 4">CCM 3239</strain>
    </source>
</reference>
<feature type="transmembrane region" description="Helical" evidence="2">
    <location>
        <begin position="567"/>
        <end position="591"/>
    </location>
</feature>
<feature type="transmembrane region" description="Helical" evidence="2">
    <location>
        <begin position="721"/>
        <end position="740"/>
    </location>
</feature>
<feature type="transmembrane region" description="Helical" evidence="2">
    <location>
        <begin position="795"/>
        <end position="818"/>
    </location>
</feature>
<dbReference type="PROSITE" id="PS50837">
    <property type="entry name" value="NACHT"/>
    <property type="match status" value="1"/>
</dbReference>
<accession>A0A2K8PP19</accession>
<dbReference type="Pfam" id="PF05729">
    <property type="entry name" value="NACHT"/>
    <property type="match status" value="1"/>
</dbReference>
<dbReference type="RefSeq" id="WP_158740849.1">
    <property type="nucleotide sequence ID" value="NZ_CP024985.1"/>
</dbReference>
<feature type="transmembrane region" description="Helical" evidence="2">
    <location>
        <begin position="691"/>
        <end position="715"/>
    </location>
</feature>
<proteinExistence type="predicted"/>
<keyword evidence="2" id="KW-0472">Membrane</keyword>
<dbReference type="Gene3D" id="3.40.50.300">
    <property type="entry name" value="P-loop containing nucleotide triphosphate hydrolases"/>
    <property type="match status" value="1"/>
</dbReference>
<evidence type="ECO:0000313" key="3">
    <source>
        <dbReference type="EMBL" id="ATZ27543.1"/>
    </source>
</evidence>
<dbReference type="InterPro" id="IPR007111">
    <property type="entry name" value="NACHT_NTPase"/>
</dbReference>
<dbReference type="InterPro" id="IPR027417">
    <property type="entry name" value="P-loop_NTPase"/>
</dbReference>
<dbReference type="CDD" id="cd00093">
    <property type="entry name" value="HTH_XRE"/>
    <property type="match status" value="1"/>
</dbReference>
<feature type="region of interest" description="Disordered" evidence="1">
    <location>
        <begin position="232"/>
        <end position="252"/>
    </location>
</feature>
<keyword evidence="2" id="KW-1133">Transmembrane helix</keyword>
<dbReference type="InterPro" id="IPR001387">
    <property type="entry name" value="Cro/C1-type_HTH"/>
</dbReference>
<feature type="compositionally biased region" description="Low complexity" evidence="1">
    <location>
        <begin position="107"/>
        <end position="125"/>
    </location>
</feature>
<dbReference type="PROSITE" id="PS50943">
    <property type="entry name" value="HTH_CROC1"/>
    <property type="match status" value="1"/>
</dbReference>
<feature type="transmembrane region" description="Helical" evidence="2">
    <location>
        <begin position="541"/>
        <end position="561"/>
    </location>
</feature>
<dbReference type="AlphaFoldDB" id="A0A2K8PP19"/>
<dbReference type="Proteomes" id="UP000231791">
    <property type="component" value="Chromosome"/>
</dbReference>
<feature type="transmembrane region" description="Helical" evidence="2">
    <location>
        <begin position="761"/>
        <end position="783"/>
    </location>
</feature>
<feature type="transmembrane region" description="Helical" evidence="2">
    <location>
        <begin position="612"/>
        <end position="632"/>
    </location>
</feature>
<feature type="region of interest" description="Disordered" evidence="1">
    <location>
        <begin position="99"/>
        <end position="160"/>
    </location>
</feature>
<keyword evidence="4" id="KW-1185">Reference proteome</keyword>
<dbReference type="GeneID" id="49386757"/>
<evidence type="ECO:0000256" key="2">
    <source>
        <dbReference type="SAM" id="Phobius"/>
    </source>
</evidence>
<dbReference type="OrthoDB" id="419058at2"/>
<dbReference type="KEGG" id="slx:SLAV_28780"/>
<feature type="compositionally biased region" description="Pro residues" evidence="1">
    <location>
        <begin position="12"/>
        <end position="24"/>
    </location>
</feature>
<gene>
    <name evidence="3" type="ORF">SLAV_28780</name>
</gene>
<feature type="region of interest" description="Disordered" evidence="1">
    <location>
        <begin position="1"/>
        <end position="24"/>
    </location>
</feature>
<name>A0A2K8PP19_STRLA</name>
<protein>
    <submittedName>
        <fullName evidence="3">NACHT domain protein</fullName>
    </submittedName>
</protein>
<dbReference type="EMBL" id="CP024985">
    <property type="protein sequence ID" value="ATZ27543.1"/>
    <property type="molecule type" value="Genomic_DNA"/>
</dbReference>
<dbReference type="SUPFAM" id="SSF52540">
    <property type="entry name" value="P-loop containing nucleoside triphosphate hydrolases"/>
    <property type="match status" value="1"/>
</dbReference>
<evidence type="ECO:0000256" key="1">
    <source>
        <dbReference type="SAM" id="MobiDB-lite"/>
    </source>
</evidence>
<evidence type="ECO:0000313" key="4">
    <source>
        <dbReference type="Proteomes" id="UP000231791"/>
    </source>
</evidence>
<organism evidence="3 4">
    <name type="scientific">Streptomyces lavendulae subsp. lavendulae</name>
    <dbReference type="NCBI Taxonomy" id="58340"/>
    <lineage>
        <taxon>Bacteria</taxon>
        <taxon>Bacillati</taxon>
        <taxon>Actinomycetota</taxon>
        <taxon>Actinomycetes</taxon>
        <taxon>Kitasatosporales</taxon>
        <taxon>Streptomycetaceae</taxon>
        <taxon>Streptomyces</taxon>
    </lineage>
</organism>
<sequence>MAASSGLRPRGPQRPDPAAAPPEIRPWVTLMRRVHDELYEGLDPAERPTVTALAEAAHCSRSYVSESFSGKRPPSLSLFLSMVTALRGDPAEWEPRWHRAAAERESAAASAAGSAAGSAVGSAVGEQEPLPPLPGVAHTGADEAPEPAADTPPSAPGPAPDLRRYPVRRFLRTAVAWVVLAFTWPARARRDRQAGRLRRKLVKQVRDRTADELARAEAHHYLQPRFAVLTARREEHAGRGRRDRRARRSEPVAVPTHVTSIRALYEDTDDLVVLGKPGMGKTTQLARLAHRLAVEELDGTADGEPRLLPVYLRLDTYRGEPLEEWLAEAIVRQYGDVSRVLVRTWLSEHRLLPVLDGLDEVPEADRSKCVAELRRLRRACPGMAVGCRTDEADLRRLAFGLRSRRYVEIQPPGRQDVQDFLAADREALADVHVALEENEDLWPLFQSPMMLGFIRVTYRNRPATDLREPGSLAERRGRIFDAYVRECLRRERPWPDEAPERTLTWLTWLARTLTRRGEHVLYLDRLDLGWLSRTEQMLPRIVPNLAMSVCALGLPVLWVAAAVRAGVVHTSVFGAAALAATMAVTCAVTAYKSEKRFAEAEGDGGDRKRGAIAGPVAATGPLMVVMVYWLVYVAHVDLMAPGAVVVGLAYMWVAATQMEASFTDVFDPVEQMRWTWRRGDRMIYSKTKFHIVRGALSLFMWLAIEFLLGYVVHLLCPEPSWIGPAAAALLGLVYIVGNQFEPSLQDRRPRPNEGVRRTVRFSLVHGFAGLAVGAVGLIALIGLAVPGHDLRRAGFVAALLGLLFAVVRGFRFGGLAVLRHWTIRAILAYRGHTPYRYRRFLHTAEERVLLFRTDSGFFFPHRLLQLHLDTPVERLLPRVTPGPAVPAARDRT</sequence>